<gene>
    <name evidence="2" type="ORF">ACJEBI_07010</name>
</gene>
<dbReference type="RefSeq" id="WP_406579905.1">
    <property type="nucleotide sequence ID" value="NZ_JBJHQH010000004.1"/>
</dbReference>
<proteinExistence type="predicted"/>
<feature type="transmembrane region" description="Helical" evidence="1">
    <location>
        <begin position="38"/>
        <end position="56"/>
    </location>
</feature>
<evidence type="ECO:0000313" key="2">
    <source>
        <dbReference type="EMBL" id="MFK9091227.1"/>
    </source>
</evidence>
<evidence type="ECO:0000256" key="1">
    <source>
        <dbReference type="SAM" id="Phobius"/>
    </source>
</evidence>
<dbReference type="Proteomes" id="UP001623041">
    <property type="component" value="Unassembled WGS sequence"/>
</dbReference>
<keyword evidence="3" id="KW-1185">Reference proteome</keyword>
<dbReference type="Pfam" id="PF06961">
    <property type="entry name" value="DUF1294"/>
    <property type="match status" value="1"/>
</dbReference>
<comment type="caution">
    <text evidence="2">The sequence shown here is derived from an EMBL/GenBank/DDBJ whole genome shotgun (WGS) entry which is preliminary data.</text>
</comment>
<organism evidence="2 3">
    <name type="scientific">Bacillus salipaludis</name>
    <dbReference type="NCBI Taxonomy" id="2547811"/>
    <lineage>
        <taxon>Bacteria</taxon>
        <taxon>Bacillati</taxon>
        <taxon>Bacillota</taxon>
        <taxon>Bacilli</taxon>
        <taxon>Bacillales</taxon>
        <taxon>Bacillaceae</taxon>
        <taxon>Bacillus</taxon>
    </lineage>
</organism>
<reference evidence="2 3" key="1">
    <citation type="submission" date="2024-11" db="EMBL/GenBank/DDBJ databases">
        <authorList>
            <person name="Lucas J.A."/>
        </authorList>
    </citation>
    <scope>NUCLEOTIDE SEQUENCE [LARGE SCALE GENOMIC DNA]</scope>
    <source>
        <strain evidence="2 3">Z 5.4</strain>
    </source>
</reference>
<accession>A0ABW8REY4</accession>
<name>A0ABW8REY4_9BACI</name>
<sequence>MTIWLAGVFIMNIVGFLIMGEDKKRAKKHEYRIRERTLWLVALFGGAIGTTAGMQLYRHKTKHLSFKIGFPVLAVVELVLLIKVLL</sequence>
<keyword evidence="1" id="KW-0812">Transmembrane</keyword>
<dbReference type="EMBL" id="JBJHQH010000004">
    <property type="protein sequence ID" value="MFK9091227.1"/>
    <property type="molecule type" value="Genomic_DNA"/>
</dbReference>
<evidence type="ECO:0000313" key="3">
    <source>
        <dbReference type="Proteomes" id="UP001623041"/>
    </source>
</evidence>
<feature type="transmembrane region" description="Helical" evidence="1">
    <location>
        <begin position="68"/>
        <end position="85"/>
    </location>
</feature>
<keyword evidence="1" id="KW-0472">Membrane</keyword>
<dbReference type="InterPro" id="IPR010718">
    <property type="entry name" value="DUF1294"/>
</dbReference>
<feature type="transmembrane region" description="Helical" evidence="1">
    <location>
        <begin position="6"/>
        <end position="22"/>
    </location>
</feature>
<keyword evidence="1" id="KW-1133">Transmembrane helix</keyword>
<protein>
    <submittedName>
        <fullName evidence="2">DUF1294 domain-containing protein</fullName>
    </submittedName>
</protein>